<evidence type="ECO:0000313" key="5">
    <source>
        <dbReference type="Proteomes" id="UP000078540"/>
    </source>
</evidence>
<dbReference type="PANTHER" id="PTHR13245">
    <property type="entry name" value="RRP15-LIKE PROTEIN"/>
    <property type="match status" value="1"/>
</dbReference>
<dbReference type="GO" id="GO:0030687">
    <property type="term" value="C:preribosome, large subunit precursor"/>
    <property type="evidence" value="ECO:0007669"/>
    <property type="project" value="TreeGrafter"/>
</dbReference>
<feature type="compositionally biased region" description="Acidic residues" evidence="3">
    <location>
        <begin position="59"/>
        <end position="87"/>
    </location>
</feature>
<dbReference type="GO" id="GO:0000460">
    <property type="term" value="P:maturation of 5.8S rRNA"/>
    <property type="evidence" value="ECO:0007669"/>
    <property type="project" value="TreeGrafter"/>
</dbReference>
<name>A0A195B716_9HYME</name>
<evidence type="ECO:0000256" key="1">
    <source>
        <dbReference type="ARBA" id="ARBA00007462"/>
    </source>
</evidence>
<comment type="similarity">
    <text evidence="1">Belongs to the RRP15 family.</text>
</comment>
<evidence type="ECO:0000256" key="2">
    <source>
        <dbReference type="ARBA" id="ARBA00017475"/>
    </source>
</evidence>
<organism evidence="4 5">
    <name type="scientific">Atta colombica</name>
    <dbReference type="NCBI Taxonomy" id="520822"/>
    <lineage>
        <taxon>Eukaryota</taxon>
        <taxon>Metazoa</taxon>
        <taxon>Ecdysozoa</taxon>
        <taxon>Arthropoda</taxon>
        <taxon>Hexapoda</taxon>
        <taxon>Insecta</taxon>
        <taxon>Pterygota</taxon>
        <taxon>Neoptera</taxon>
        <taxon>Endopterygota</taxon>
        <taxon>Hymenoptera</taxon>
        <taxon>Apocrita</taxon>
        <taxon>Aculeata</taxon>
        <taxon>Formicoidea</taxon>
        <taxon>Formicidae</taxon>
        <taxon>Myrmicinae</taxon>
        <taxon>Atta</taxon>
    </lineage>
</organism>
<protein>
    <recommendedName>
        <fullName evidence="2">RRP15-like protein</fullName>
    </recommendedName>
</protein>
<dbReference type="STRING" id="520822.A0A195B716"/>
<gene>
    <name evidence="4" type="ORF">ALC53_09515</name>
</gene>
<reference evidence="4 5" key="1">
    <citation type="submission" date="2015-09" db="EMBL/GenBank/DDBJ databases">
        <title>Atta colombica WGS genome.</title>
        <authorList>
            <person name="Nygaard S."/>
            <person name="Hu H."/>
            <person name="Boomsma J."/>
            <person name="Zhang G."/>
        </authorList>
    </citation>
    <scope>NUCLEOTIDE SEQUENCE [LARGE SCALE GENOMIC DNA]</scope>
    <source>
        <strain evidence="4">Treedump-2</strain>
        <tissue evidence="4">Whole body</tissue>
    </source>
</reference>
<evidence type="ECO:0000256" key="3">
    <source>
        <dbReference type="SAM" id="MobiDB-lite"/>
    </source>
</evidence>
<dbReference type="PANTHER" id="PTHR13245:SF14">
    <property type="entry name" value="RRP15-LIKE PROTEIN"/>
    <property type="match status" value="1"/>
</dbReference>
<dbReference type="EMBL" id="KQ976579">
    <property type="protein sequence ID" value="KYM79989.1"/>
    <property type="molecule type" value="Genomic_DNA"/>
</dbReference>
<feature type="region of interest" description="Disordered" evidence="3">
    <location>
        <begin position="52"/>
        <end position="92"/>
    </location>
</feature>
<sequence length="312" mass="35393">MIGARSWSGVGTGWHGVVERRVMFMRSYDAVILLPKLMQAVQSKIDEVNNTGMALTQSDNEDDSDYEEKEDESDSKEMEADTDEASYDAESTTNTGWADVMQKILKTNKPKRKKTLVLAKAKKLCDIKIKEKEDIPFEIDGIKEEIKTESDEDINKTSVTLNTAPTKLRIIKNSGIRIKPSITDREHERMLQKIATKGVVQLFNAVRQQQVEIKKKLSQVGPLERKREQVFKNIDKNAFLDILMGGSKSIPIDNGVKSEKPVMQTDDKDKNHKMWSVLRDDFVMGAKLKDWDKKNIEEEGSSAPEDINSDVD</sequence>
<dbReference type="AlphaFoldDB" id="A0A195B716"/>
<dbReference type="Proteomes" id="UP000078540">
    <property type="component" value="Unassembled WGS sequence"/>
</dbReference>
<keyword evidence="5" id="KW-1185">Reference proteome</keyword>
<accession>A0A195B716</accession>
<proteinExistence type="inferred from homology"/>
<dbReference type="Pfam" id="PF07890">
    <property type="entry name" value="Rrp15p"/>
    <property type="match status" value="1"/>
</dbReference>
<dbReference type="InterPro" id="IPR012459">
    <property type="entry name" value="Rrp15"/>
</dbReference>
<evidence type="ECO:0000313" key="4">
    <source>
        <dbReference type="EMBL" id="KYM79989.1"/>
    </source>
</evidence>
<feature type="region of interest" description="Disordered" evidence="3">
    <location>
        <begin position="293"/>
        <end position="312"/>
    </location>
</feature>
<dbReference type="GO" id="GO:0000470">
    <property type="term" value="P:maturation of LSU-rRNA"/>
    <property type="evidence" value="ECO:0007669"/>
    <property type="project" value="TreeGrafter"/>
</dbReference>